<keyword evidence="1" id="KW-1133">Transmembrane helix</keyword>
<evidence type="ECO:0000256" key="1">
    <source>
        <dbReference type="SAM" id="Phobius"/>
    </source>
</evidence>
<keyword evidence="1" id="KW-0472">Membrane</keyword>
<protein>
    <recommendedName>
        <fullName evidence="4">Transmembrane protein</fullName>
    </recommendedName>
</protein>
<accession>A0ABD2YX49</accession>
<feature type="transmembrane region" description="Helical" evidence="1">
    <location>
        <begin position="12"/>
        <end position="34"/>
    </location>
</feature>
<dbReference type="EMBL" id="JBJUIK010000012">
    <property type="protein sequence ID" value="KAL3510595.1"/>
    <property type="molecule type" value="Genomic_DNA"/>
</dbReference>
<keyword evidence="1" id="KW-0812">Transmembrane</keyword>
<evidence type="ECO:0008006" key="4">
    <source>
        <dbReference type="Google" id="ProtNLM"/>
    </source>
</evidence>
<dbReference type="Proteomes" id="UP001630127">
    <property type="component" value="Unassembled WGS sequence"/>
</dbReference>
<evidence type="ECO:0000313" key="2">
    <source>
        <dbReference type="EMBL" id="KAL3510595.1"/>
    </source>
</evidence>
<proteinExistence type="predicted"/>
<dbReference type="AlphaFoldDB" id="A0ABD2YX49"/>
<organism evidence="2 3">
    <name type="scientific">Cinchona calisaya</name>
    <dbReference type="NCBI Taxonomy" id="153742"/>
    <lineage>
        <taxon>Eukaryota</taxon>
        <taxon>Viridiplantae</taxon>
        <taxon>Streptophyta</taxon>
        <taxon>Embryophyta</taxon>
        <taxon>Tracheophyta</taxon>
        <taxon>Spermatophyta</taxon>
        <taxon>Magnoliopsida</taxon>
        <taxon>eudicotyledons</taxon>
        <taxon>Gunneridae</taxon>
        <taxon>Pentapetalae</taxon>
        <taxon>asterids</taxon>
        <taxon>lamiids</taxon>
        <taxon>Gentianales</taxon>
        <taxon>Rubiaceae</taxon>
        <taxon>Cinchonoideae</taxon>
        <taxon>Cinchoneae</taxon>
        <taxon>Cinchona</taxon>
    </lineage>
</organism>
<comment type="caution">
    <text evidence="2">The sequence shown here is derived from an EMBL/GenBank/DDBJ whole genome shotgun (WGS) entry which is preliminary data.</text>
</comment>
<name>A0ABD2YX49_9GENT</name>
<keyword evidence="3" id="KW-1185">Reference proteome</keyword>
<gene>
    <name evidence="2" type="ORF">ACH5RR_029996</name>
</gene>
<reference evidence="2 3" key="1">
    <citation type="submission" date="2024-11" db="EMBL/GenBank/DDBJ databases">
        <title>A near-complete genome assembly of Cinchona calisaya.</title>
        <authorList>
            <person name="Lian D.C."/>
            <person name="Zhao X.W."/>
            <person name="Wei L."/>
        </authorList>
    </citation>
    <scope>NUCLEOTIDE SEQUENCE [LARGE SCALE GENOMIC DNA]</scope>
    <source>
        <tissue evidence="2">Nenye</tissue>
    </source>
</reference>
<evidence type="ECO:0000313" key="3">
    <source>
        <dbReference type="Proteomes" id="UP001630127"/>
    </source>
</evidence>
<sequence>MEDGDYEDFAVFLALLLLFFFFFFLLFAAWEWVVEGGVRSYERLRNAVDKRGVGHWLGVEGVHRCGIGRRDGGNEKGLCWELWEKGERLDHWVRERSGIWGRGLDLVFGYRYEFGLEF</sequence>